<dbReference type="Gene3D" id="3.30.420.40">
    <property type="match status" value="2"/>
</dbReference>
<evidence type="ECO:0000313" key="3">
    <source>
        <dbReference type="Proteomes" id="UP000249799"/>
    </source>
</evidence>
<dbReference type="SUPFAM" id="SSF53067">
    <property type="entry name" value="Actin-like ATPase domain"/>
    <property type="match status" value="1"/>
</dbReference>
<dbReference type="RefSeq" id="WP_111337106.1">
    <property type="nucleotide sequence ID" value="NZ_CP030032.1"/>
</dbReference>
<keyword evidence="3" id="KW-1185">Reference proteome</keyword>
<proteinExistence type="inferred from homology"/>
<dbReference type="AlphaFoldDB" id="A0A2Z4FQS9"/>
<evidence type="ECO:0000313" key="2">
    <source>
        <dbReference type="EMBL" id="AWV91125.1"/>
    </source>
</evidence>
<organism evidence="2 3">
    <name type="scientific">Bradymonas sediminis</name>
    <dbReference type="NCBI Taxonomy" id="1548548"/>
    <lineage>
        <taxon>Bacteria</taxon>
        <taxon>Deltaproteobacteria</taxon>
        <taxon>Bradymonadales</taxon>
        <taxon>Bradymonadaceae</taxon>
        <taxon>Bradymonas</taxon>
    </lineage>
</organism>
<accession>A0A2Z4FQS9</accession>
<dbReference type="InterPro" id="IPR000600">
    <property type="entry name" value="ROK"/>
</dbReference>
<comment type="similarity">
    <text evidence="1">Belongs to the ROK (NagC/XylR) family.</text>
</comment>
<dbReference type="PANTHER" id="PTHR18964">
    <property type="entry name" value="ROK (REPRESSOR, ORF, KINASE) FAMILY"/>
    <property type="match status" value="1"/>
</dbReference>
<dbReference type="InterPro" id="IPR043129">
    <property type="entry name" value="ATPase_NBD"/>
</dbReference>
<dbReference type="PROSITE" id="PS01125">
    <property type="entry name" value="ROK"/>
    <property type="match status" value="1"/>
</dbReference>
<dbReference type="Pfam" id="PF00480">
    <property type="entry name" value="ROK"/>
    <property type="match status" value="1"/>
</dbReference>
<gene>
    <name evidence="2" type="ORF">DN745_18045</name>
</gene>
<dbReference type="KEGG" id="bsed:DN745_18045"/>
<dbReference type="PANTHER" id="PTHR18964:SF149">
    <property type="entry name" value="BIFUNCTIONAL UDP-N-ACETYLGLUCOSAMINE 2-EPIMERASE_N-ACETYLMANNOSAMINE KINASE"/>
    <property type="match status" value="1"/>
</dbReference>
<evidence type="ECO:0000256" key="1">
    <source>
        <dbReference type="ARBA" id="ARBA00006479"/>
    </source>
</evidence>
<sequence length="321" mass="33387">MKGFAGFDIGGTNARVRLYGKDWRPIAEQRRLTRGAAPEAVVETMCEMLLSACKEAGIAPGTLASVGVGIAAQLDRSGQTVLNAPNLGWRNVPFGAMLREALQGDLGAPKTRMVNDLNAILWGEHSAGAVRDAKNVLAVYVGTGVGGAILTDGRLFFGAGGNAGEIGHSKVSPGGLLCGCGERGCVEAYAGGLHLEQRAVEIATYNCLEDVLREGDGPLADLEAADQLAASGEPHFDKSWQIATDYLAVVIANACTLLNPSVLLLGGGVLDNLADFRARLLGKIPALVLETARDDLEIRSPELGDDAGVLGAARLAAEFGR</sequence>
<protein>
    <submittedName>
        <fullName evidence="2">ROK family protein</fullName>
    </submittedName>
</protein>
<dbReference type="InterPro" id="IPR049874">
    <property type="entry name" value="ROK_cs"/>
</dbReference>
<dbReference type="OrthoDB" id="9810372at2"/>
<name>A0A2Z4FQS9_9DELT</name>
<reference evidence="2 3" key="1">
    <citation type="submission" date="2018-06" db="EMBL/GenBank/DDBJ databases">
        <title>Lujinxingia sediminis gen. nov. sp. nov., a new facultative anaerobic member of the class Deltaproteobacteria, and proposal of Lujinxingaceae fam. nov.</title>
        <authorList>
            <person name="Guo L.-Y."/>
            <person name="Li C.-M."/>
            <person name="Wang S."/>
            <person name="Du Z.-J."/>
        </authorList>
    </citation>
    <scope>NUCLEOTIDE SEQUENCE [LARGE SCALE GENOMIC DNA]</scope>
    <source>
        <strain evidence="2 3">FA350</strain>
    </source>
</reference>
<dbReference type="EMBL" id="CP030032">
    <property type="protein sequence ID" value="AWV91125.1"/>
    <property type="molecule type" value="Genomic_DNA"/>
</dbReference>
<dbReference type="Proteomes" id="UP000249799">
    <property type="component" value="Chromosome"/>
</dbReference>